<protein>
    <recommendedName>
        <fullName evidence="1">GAF domain-containing protein</fullName>
    </recommendedName>
</protein>
<dbReference type="InterPro" id="IPR003018">
    <property type="entry name" value="GAF"/>
</dbReference>
<dbReference type="InterPro" id="IPR029016">
    <property type="entry name" value="GAF-like_dom_sf"/>
</dbReference>
<feature type="domain" description="GAF" evidence="1">
    <location>
        <begin position="291"/>
        <end position="389"/>
    </location>
</feature>
<proteinExistence type="predicted"/>
<dbReference type="SUPFAM" id="SSF55781">
    <property type="entry name" value="GAF domain-like"/>
    <property type="match status" value="1"/>
</dbReference>
<dbReference type="Proteomes" id="UP001431783">
    <property type="component" value="Unassembled WGS sequence"/>
</dbReference>
<accession>A0AAW1VC10</accession>
<evidence type="ECO:0000259" key="1">
    <source>
        <dbReference type="Pfam" id="PF01590"/>
    </source>
</evidence>
<comment type="caution">
    <text evidence="2">The sequence shown here is derived from an EMBL/GenBank/DDBJ whole genome shotgun (WGS) entry which is preliminary data.</text>
</comment>
<dbReference type="AlphaFoldDB" id="A0AAW1VC10"/>
<dbReference type="Gene3D" id="3.30.450.40">
    <property type="match status" value="1"/>
</dbReference>
<sequence>MIEVTCKSTELHEIIEKWSPDDVVVKFLQSYQIFVVLFSFKLFVYKMTEIEPLGQVCRKRKERIESMVEQPPYCQKEFPCLPIIDDCLPVPLRLEVSDATRLMYFMENFNGVTSKEQEYDINTYLKKTCEASDVFIIHIIRSSDQGRVQMLSDRVLEDEIVMPLSKRTLNAIVQFDGQNYFCANDLHPDVKRICTAVMDREGDPMNVIPIISRCRRNKDESLKIHGNPVALVCLLNCEKDDYFVLRATQELFRYCSTTLLNTMEGEQEKKLKHNSHLLLEATKSLFMNIHDLDLLLRDIMIKAKDLTDAERCSLFLMDPEHLHWVSRVFNADPADGVMEVRITLDQAIAAHVAATGRVMNIRDAYQHPLFHKDDEAGGVKTRNILCFPIEMRRR</sequence>
<evidence type="ECO:0000313" key="3">
    <source>
        <dbReference type="Proteomes" id="UP001431783"/>
    </source>
</evidence>
<keyword evidence="3" id="KW-1185">Reference proteome</keyword>
<gene>
    <name evidence="2" type="ORF">WA026_013482</name>
</gene>
<dbReference type="EMBL" id="JARQZJ010000127">
    <property type="protein sequence ID" value="KAK9891165.1"/>
    <property type="molecule type" value="Genomic_DNA"/>
</dbReference>
<evidence type="ECO:0000313" key="2">
    <source>
        <dbReference type="EMBL" id="KAK9891165.1"/>
    </source>
</evidence>
<dbReference type="Pfam" id="PF01590">
    <property type="entry name" value="GAF"/>
    <property type="match status" value="1"/>
</dbReference>
<organism evidence="2 3">
    <name type="scientific">Henosepilachna vigintioctopunctata</name>
    <dbReference type="NCBI Taxonomy" id="420089"/>
    <lineage>
        <taxon>Eukaryota</taxon>
        <taxon>Metazoa</taxon>
        <taxon>Ecdysozoa</taxon>
        <taxon>Arthropoda</taxon>
        <taxon>Hexapoda</taxon>
        <taxon>Insecta</taxon>
        <taxon>Pterygota</taxon>
        <taxon>Neoptera</taxon>
        <taxon>Endopterygota</taxon>
        <taxon>Coleoptera</taxon>
        <taxon>Polyphaga</taxon>
        <taxon>Cucujiformia</taxon>
        <taxon>Coccinelloidea</taxon>
        <taxon>Coccinellidae</taxon>
        <taxon>Epilachninae</taxon>
        <taxon>Epilachnini</taxon>
        <taxon>Henosepilachna</taxon>
    </lineage>
</organism>
<reference evidence="2 3" key="1">
    <citation type="submission" date="2023-03" db="EMBL/GenBank/DDBJ databases">
        <title>Genome insight into feeding habits of ladybird beetles.</title>
        <authorList>
            <person name="Li H.-S."/>
            <person name="Huang Y.-H."/>
            <person name="Pang H."/>
        </authorList>
    </citation>
    <scope>NUCLEOTIDE SEQUENCE [LARGE SCALE GENOMIC DNA]</scope>
    <source>
        <strain evidence="2">SYSU_2023b</strain>
        <tissue evidence="2">Whole body</tissue>
    </source>
</reference>
<name>A0AAW1VC10_9CUCU</name>